<evidence type="ECO:0000256" key="3">
    <source>
        <dbReference type="ARBA" id="ARBA00022989"/>
    </source>
</evidence>
<keyword evidence="3 5" id="KW-1133">Transmembrane helix</keyword>
<feature type="domain" description="Yip1" evidence="6">
    <location>
        <begin position="8"/>
        <end position="178"/>
    </location>
</feature>
<keyword evidence="8" id="KW-1185">Reference proteome</keyword>
<comment type="caution">
    <text evidence="7">The sequence shown here is derived from an EMBL/GenBank/DDBJ whole genome shotgun (WGS) entry which is preliminary data.</text>
</comment>
<evidence type="ECO:0000256" key="2">
    <source>
        <dbReference type="ARBA" id="ARBA00022692"/>
    </source>
</evidence>
<evidence type="ECO:0000313" key="8">
    <source>
        <dbReference type="Proteomes" id="UP000446658"/>
    </source>
</evidence>
<protein>
    <submittedName>
        <fullName evidence="7">DUF1282 domain-containing protein</fullName>
    </submittedName>
</protein>
<dbReference type="RefSeq" id="WP_230368650.1">
    <property type="nucleotide sequence ID" value="NZ_WLYX01000001.1"/>
</dbReference>
<dbReference type="InterPro" id="IPR006977">
    <property type="entry name" value="Yip1_dom"/>
</dbReference>
<dbReference type="EMBL" id="WLYX01000001">
    <property type="protein sequence ID" value="MTD32304.1"/>
    <property type="molecule type" value="Genomic_DNA"/>
</dbReference>
<gene>
    <name evidence="7" type="ORF">GKE73_00300</name>
</gene>
<reference evidence="7 8" key="1">
    <citation type="submission" date="2019-11" db="EMBL/GenBank/DDBJ databases">
        <title>Draft genome sequence of Paludibacterium sp. dN18-1.</title>
        <authorList>
            <person name="Im W.-T."/>
        </authorList>
    </citation>
    <scope>NUCLEOTIDE SEQUENCE [LARGE SCALE GENOMIC DNA]</scope>
    <source>
        <strain evidence="8">dN 18-1</strain>
    </source>
</reference>
<proteinExistence type="predicted"/>
<keyword evidence="2 5" id="KW-0812">Transmembrane</keyword>
<dbReference type="Pfam" id="PF04893">
    <property type="entry name" value="Yip1"/>
    <property type="match status" value="1"/>
</dbReference>
<name>A0A844GC00_9NEIS</name>
<evidence type="ECO:0000256" key="4">
    <source>
        <dbReference type="ARBA" id="ARBA00023136"/>
    </source>
</evidence>
<feature type="transmembrane region" description="Helical" evidence="5">
    <location>
        <begin position="71"/>
        <end position="92"/>
    </location>
</feature>
<dbReference type="GO" id="GO:0016020">
    <property type="term" value="C:membrane"/>
    <property type="evidence" value="ECO:0007669"/>
    <property type="project" value="UniProtKB-SubCell"/>
</dbReference>
<dbReference type="AlphaFoldDB" id="A0A844GC00"/>
<comment type="subcellular location">
    <subcellularLocation>
        <location evidence="1">Membrane</location>
        <topology evidence="1">Multi-pass membrane protein</topology>
    </subcellularLocation>
</comment>
<feature type="transmembrane region" description="Helical" evidence="5">
    <location>
        <begin position="30"/>
        <end position="51"/>
    </location>
</feature>
<feature type="transmembrane region" description="Helical" evidence="5">
    <location>
        <begin position="104"/>
        <end position="125"/>
    </location>
</feature>
<keyword evidence="4 5" id="KW-0472">Membrane</keyword>
<feature type="transmembrane region" description="Helical" evidence="5">
    <location>
        <begin position="131"/>
        <end position="151"/>
    </location>
</feature>
<evidence type="ECO:0000313" key="7">
    <source>
        <dbReference type="EMBL" id="MTD32304.1"/>
    </source>
</evidence>
<accession>A0A844GC00</accession>
<organism evidence="7 8">
    <name type="scientific">Paludibacterium denitrificans</name>
    <dbReference type="NCBI Taxonomy" id="2675226"/>
    <lineage>
        <taxon>Bacteria</taxon>
        <taxon>Pseudomonadati</taxon>
        <taxon>Pseudomonadota</taxon>
        <taxon>Betaproteobacteria</taxon>
        <taxon>Neisseriales</taxon>
        <taxon>Chromobacteriaceae</taxon>
        <taxon>Paludibacterium</taxon>
    </lineage>
</organism>
<evidence type="ECO:0000259" key="6">
    <source>
        <dbReference type="Pfam" id="PF04893"/>
    </source>
</evidence>
<evidence type="ECO:0000256" key="5">
    <source>
        <dbReference type="SAM" id="Phobius"/>
    </source>
</evidence>
<sequence length="187" mass="20616">MTPLTPFRMLFSSQHGWEELATRHPGSSRVYSRVVLPASTLAAAMLLYAYHVNGSAYTTDLSTLRWDVMVLLFWCACWGSVHLMAGFIRMSVHAEARPPYADCYRLAALSALPIWLSSIGLLLPWPLFNAALGAMGLLASGLLLYHGLDALFEHDDSVRTESLAYTVFSVGALVWSLLVALILLPFL</sequence>
<feature type="transmembrane region" description="Helical" evidence="5">
    <location>
        <begin position="163"/>
        <end position="186"/>
    </location>
</feature>
<dbReference type="Proteomes" id="UP000446658">
    <property type="component" value="Unassembled WGS sequence"/>
</dbReference>
<evidence type="ECO:0000256" key="1">
    <source>
        <dbReference type="ARBA" id="ARBA00004141"/>
    </source>
</evidence>